<dbReference type="Proteomes" id="UP000283895">
    <property type="component" value="Unassembled WGS sequence"/>
</dbReference>
<evidence type="ECO:0000313" key="1">
    <source>
        <dbReference type="EMBL" id="ROV99034.1"/>
    </source>
</evidence>
<keyword evidence="2" id="KW-1185">Reference proteome</keyword>
<evidence type="ECO:0000313" key="2">
    <source>
        <dbReference type="Proteomes" id="UP000283895"/>
    </source>
</evidence>
<dbReference type="AlphaFoldDB" id="A0A423W6U9"/>
<dbReference type="EMBL" id="LKEA01000024">
    <property type="protein sequence ID" value="ROV99034.1"/>
    <property type="molecule type" value="Genomic_DNA"/>
</dbReference>
<dbReference type="SUPFAM" id="SSF103642">
    <property type="entry name" value="Sec-C motif"/>
    <property type="match status" value="1"/>
</dbReference>
<protein>
    <recommendedName>
        <fullName evidence="3">SecA Wing/Scaffold domain-containing protein</fullName>
    </recommendedName>
</protein>
<gene>
    <name evidence="1" type="ORF">VMCG_06615</name>
</gene>
<proteinExistence type="predicted"/>
<dbReference type="OrthoDB" id="432970at2759"/>
<organism evidence="1 2">
    <name type="scientific">Cytospora schulzeri</name>
    <dbReference type="NCBI Taxonomy" id="448051"/>
    <lineage>
        <taxon>Eukaryota</taxon>
        <taxon>Fungi</taxon>
        <taxon>Dikarya</taxon>
        <taxon>Ascomycota</taxon>
        <taxon>Pezizomycotina</taxon>
        <taxon>Sordariomycetes</taxon>
        <taxon>Sordariomycetidae</taxon>
        <taxon>Diaporthales</taxon>
        <taxon>Cytosporaceae</taxon>
        <taxon>Cytospora</taxon>
    </lineage>
</organism>
<dbReference type="Gene3D" id="3.10.450.50">
    <property type="match status" value="1"/>
</dbReference>
<sequence>MVHMTPEKEAAFLASLTPQQHEAYVYAFKRELVDVNLRLLEELNQLMLTEDHLLLELDEWDWVRNVYRNHMPPLGFTQAPADALKDAEIVAKVEAGLVEVRKEIRKLVAQRPDWEGTLQSLATDESIGTIRRSVAVQILEAIYQPGILSDIVEEPHRGKPCPCGSRRKYKKCCGKYAK</sequence>
<dbReference type="Pfam" id="PF02810">
    <property type="entry name" value="SEC-C"/>
    <property type="match status" value="1"/>
</dbReference>
<evidence type="ECO:0008006" key="3">
    <source>
        <dbReference type="Google" id="ProtNLM"/>
    </source>
</evidence>
<accession>A0A423W6U9</accession>
<name>A0A423W6U9_9PEZI</name>
<reference evidence="1 2" key="1">
    <citation type="submission" date="2015-09" db="EMBL/GenBank/DDBJ databases">
        <title>Host preference determinants of Valsa canker pathogens revealed by comparative genomics.</title>
        <authorList>
            <person name="Yin Z."/>
            <person name="Huang L."/>
        </authorList>
    </citation>
    <scope>NUCLEOTIDE SEQUENCE [LARGE SCALE GENOMIC DNA]</scope>
    <source>
        <strain evidence="1 2">03-1</strain>
    </source>
</reference>
<comment type="caution">
    <text evidence="1">The sequence shown here is derived from an EMBL/GenBank/DDBJ whole genome shotgun (WGS) entry which is preliminary data.</text>
</comment>
<dbReference type="InterPro" id="IPR004027">
    <property type="entry name" value="SEC_C_motif"/>
</dbReference>